<evidence type="ECO:0000313" key="2">
    <source>
        <dbReference type="Proteomes" id="UP000054166"/>
    </source>
</evidence>
<dbReference type="AlphaFoldDB" id="A0A0C3G0W0"/>
<evidence type="ECO:0000313" key="1">
    <source>
        <dbReference type="EMBL" id="KIM84331.1"/>
    </source>
</evidence>
<organism evidence="1 2">
    <name type="scientific">Piloderma croceum (strain F 1598)</name>
    <dbReference type="NCBI Taxonomy" id="765440"/>
    <lineage>
        <taxon>Eukaryota</taxon>
        <taxon>Fungi</taxon>
        <taxon>Dikarya</taxon>
        <taxon>Basidiomycota</taxon>
        <taxon>Agaricomycotina</taxon>
        <taxon>Agaricomycetes</taxon>
        <taxon>Agaricomycetidae</taxon>
        <taxon>Atheliales</taxon>
        <taxon>Atheliaceae</taxon>
        <taxon>Piloderma</taxon>
    </lineage>
</organism>
<keyword evidence="2" id="KW-1185">Reference proteome</keyword>
<dbReference type="HOGENOM" id="CLU_2942599_0_0_1"/>
<protein>
    <submittedName>
        <fullName evidence="1">Uncharacterized protein</fullName>
    </submittedName>
</protein>
<dbReference type="Proteomes" id="UP000054166">
    <property type="component" value="Unassembled WGS sequence"/>
</dbReference>
<accession>A0A0C3G0W0</accession>
<reference evidence="2" key="2">
    <citation type="submission" date="2015-01" db="EMBL/GenBank/DDBJ databases">
        <title>Evolutionary Origins and Diversification of the Mycorrhizal Mutualists.</title>
        <authorList>
            <consortium name="DOE Joint Genome Institute"/>
            <consortium name="Mycorrhizal Genomics Consortium"/>
            <person name="Kohler A."/>
            <person name="Kuo A."/>
            <person name="Nagy L.G."/>
            <person name="Floudas D."/>
            <person name="Copeland A."/>
            <person name="Barry K.W."/>
            <person name="Cichocki N."/>
            <person name="Veneault-Fourrey C."/>
            <person name="LaButti K."/>
            <person name="Lindquist E.A."/>
            <person name="Lipzen A."/>
            <person name="Lundell T."/>
            <person name="Morin E."/>
            <person name="Murat C."/>
            <person name="Riley R."/>
            <person name="Ohm R."/>
            <person name="Sun H."/>
            <person name="Tunlid A."/>
            <person name="Henrissat B."/>
            <person name="Grigoriev I.V."/>
            <person name="Hibbett D.S."/>
            <person name="Martin F."/>
        </authorList>
    </citation>
    <scope>NUCLEOTIDE SEQUENCE [LARGE SCALE GENOMIC DNA]</scope>
    <source>
        <strain evidence="2">F 1598</strain>
    </source>
</reference>
<dbReference type="InParanoid" id="A0A0C3G0W0"/>
<sequence length="60" mass="6439">MFRISDSDCGSTIVLEYASYARMFSFSLPGSRSVIACLVGPVNHCSRGGSDGFYSQCFSA</sequence>
<proteinExistence type="predicted"/>
<name>A0A0C3G0W0_PILCF</name>
<reference evidence="1 2" key="1">
    <citation type="submission" date="2014-04" db="EMBL/GenBank/DDBJ databases">
        <authorList>
            <consortium name="DOE Joint Genome Institute"/>
            <person name="Kuo A."/>
            <person name="Tarkka M."/>
            <person name="Buscot F."/>
            <person name="Kohler A."/>
            <person name="Nagy L.G."/>
            <person name="Floudas D."/>
            <person name="Copeland A."/>
            <person name="Barry K.W."/>
            <person name="Cichocki N."/>
            <person name="Veneault-Fourrey C."/>
            <person name="LaButti K."/>
            <person name="Lindquist E.A."/>
            <person name="Lipzen A."/>
            <person name="Lundell T."/>
            <person name="Morin E."/>
            <person name="Murat C."/>
            <person name="Sun H."/>
            <person name="Tunlid A."/>
            <person name="Henrissat B."/>
            <person name="Grigoriev I.V."/>
            <person name="Hibbett D.S."/>
            <person name="Martin F."/>
            <person name="Nordberg H.P."/>
            <person name="Cantor M.N."/>
            <person name="Hua S.X."/>
        </authorList>
    </citation>
    <scope>NUCLEOTIDE SEQUENCE [LARGE SCALE GENOMIC DNA]</scope>
    <source>
        <strain evidence="1 2">F 1598</strain>
    </source>
</reference>
<dbReference type="EMBL" id="KN832988">
    <property type="protein sequence ID" value="KIM84331.1"/>
    <property type="molecule type" value="Genomic_DNA"/>
</dbReference>
<gene>
    <name evidence="1" type="ORF">PILCRDRAFT_818678</name>
</gene>